<keyword evidence="5 11" id="KW-0812">Transmembrane</keyword>
<dbReference type="InterPro" id="IPR039426">
    <property type="entry name" value="TonB-dep_rcpt-like"/>
</dbReference>
<evidence type="ECO:0000256" key="12">
    <source>
        <dbReference type="RuleBase" id="RU003357"/>
    </source>
</evidence>
<reference evidence="16 17" key="1">
    <citation type="submission" date="2014-04" db="EMBL/GenBank/DDBJ databases">
        <title>A comprehensive comparison of genomes of Erythrobacter spp. Strains.</title>
        <authorList>
            <person name="Zheng Q."/>
        </authorList>
    </citation>
    <scope>NUCLEOTIDE SEQUENCE [LARGE SCALE GENOMIC DNA]</scope>
    <source>
        <strain evidence="16 17">DSM 8509</strain>
    </source>
</reference>
<dbReference type="Proteomes" id="UP000027866">
    <property type="component" value="Unassembled WGS sequence"/>
</dbReference>
<keyword evidence="4" id="KW-0410">Iron transport</keyword>
<evidence type="ECO:0000256" key="1">
    <source>
        <dbReference type="ARBA" id="ARBA00004571"/>
    </source>
</evidence>
<evidence type="ECO:0000256" key="2">
    <source>
        <dbReference type="ARBA" id="ARBA00022448"/>
    </source>
</evidence>
<dbReference type="PANTHER" id="PTHR32552:SF81">
    <property type="entry name" value="TONB-DEPENDENT OUTER MEMBRANE RECEPTOR"/>
    <property type="match status" value="1"/>
</dbReference>
<feature type="signal peptide" evidence="13">
    <location>
        <begin position="1"/>
        <end position="33"/>
    </location>
</feature>
<evidence type="ECO:0000313" key="16">
    <source>
        <dbReference type="EMBL" id="KEO93141.1"/>
    </source>
</evidence>
<evidence type="ECO:0000259" key="14">
    <source>
        <dbReference type="Pfam" id="PF00593"/>
    </source>
</evidence>
<dbReference type="InterPro" id="IPR036942">
    <property type="entry name" value="Beta-barrel_TonB_sf"/>
</dbReference>
<keyword evidence="3 11" id="KW-1134">Transmembrane beta strand</keyword>
<keyword evidence="10 11" id="KW-0998">Cell outer membrane</keyword>
<evidence type="ECO:0000256" key="3">
    <source>
        <dbReference type="ARBA" id="ARBA00022452"/>
    </source>
</evidence>
<evidence type="ECO:0000313" key="17">
    <source>
        <dbReference type="Proteomes" id="UP000027866"/>
    </source>
</evidence>
<evidence type="ECO:0000259" key="15">
    <source>
        <dbReference type="Pfam" id="PF07715"/>
    </source>
</evidence>
<keyword evidence="17" id="KW-1185">Reference proteome</keyword>
<evidence type="ECO:0000256" key="10">
    <source>
        <dbReference type="ARBA" id="ARBA00023237"/>
    </source>
</evidence>
<dbReference type="InterPro" id="IPR000531">
    <property type="entry name" value="Beta-barrel_TonB"/>
</dbReference>
<dbReference type="RefSeq" id="WP_034904059.1">
    <property type="nucleotide sequence ID" value="NZ_CP017057.1"/>
</dbReference>
<accession>A0A074ME80</accession>
<evidence type="ECO:0000256" key="11">
    <source>
        <dbReference type="PROSITE-ProRule" id="PRU01360"/>
    </source>
</evidence>
<comment type="caution">
    <text evidence="16">The sequence shown here is derived from an EMBL/GenBank/DDBJ whole genome shotgun (WGS) entry which is preliminary data.</text>
</comment>
<keyword evidence="9 11" id="KW-0472">Membrane</keyword>
<feature type="domain" description="TonB-dependent receptor-like beta-barrel" evidence="14">
    <location>
        <begin position="298"/>
        <end position="881"/>
    </location>
</feature>
<dbReference type="GO" id="GO:0006826">
    <property type="term" value="P:iron ion transport"/>
    <property type="evidence" value="ECO:0007669"/>
    <property type="project" value="UniProtKB-KW"/>
</dbReference>
<dbReference type="PROSITE" id="PS52016">
    <property type="entry name" value="TONB_DEPENDENT_REC_3"/>
    <property type="match status" value="1"/>
</dbReference>
<dbReference type="Pfam" id="PF07715">
    <property type="entry name" value="Plug"/>
    <property type="match status" value="1"/>
</dbReference>
<evidence type="ECO:0000256" key="8">
    <source>
        <dbReference type="ARBA" id="ARBA00023077"/>
    </source>
</evidence>
<feature type="domain" description="TonB-dependent receptor plug" evidence="15">
    <location>
        <begin position="72"/>
        <end position="180"/>
    </location>
</feature>
<dbReference type="InterPro" id="IPR012910">
    <property type="entry name" value="Plug_dom"/>
</dbReference>
<evidence type="ECO:0000256" key="4">
    <source>
        <dbReference type="ARBA" id="ARBA00022496"/>
    </source>
</evidence>
<comment type="similarity">
    <text evidence="11 12">Belongs to the TonB-dependent receptor family.</text>
</comment>
<keyword evidence="8 12" id="KW-0798">TonB box</keyword>
<keyword evidence="13" id="KW-0732">Signal</keyword>
<dbReference type="OrthoDB" id="9760333at2"/>
<dbReference type="SUPFAM" id="SSF56935">
    <property type="entry name" value="Porins"/>
    <property type="match status" value="1"/>
</dbReference>
<sequence>MRSIMSGSAGSYRFTLLAGAAAFAMGAHGAANAQDVPDSDDADELILEDDVPSAPESNNQIIVTASKREQTLQEVPISVSVTSGETLEAAQIRDVLDLQTVTPSLRVSQLQTSSASTFIIRGFGNGDNNFGVEPSVGVFIDGVFRSRSASALNDLANVQRIEVLNGPQSTLFGKNASAGVISVVTREPQFDFGGNIEAVYGNFNQVFLRGDITGPITDSIAFSLDGSYQQRDGFGEIVNLNEEINDRNRYSLRGQLLIEPTTDLKIRLIADYANIDEVCCQTGNLEIGPTTRDAITAVGGQFGTDFFADENFLNVVPRNRNENYGFSGQIDWDLGNISVTSITAYRELRNSFAQDVDFTSADLTTESRDQSVDTFTQEFRITSNFDGPLNFLLGGYYFDEQIEQDSSLSIGEDFRDFAAFSAVSGGFYNSPDPTSPQSRLNSGALVPGLTPAQQIGAGEALLAQVDQQLGLPVGSVLGGDFLSRERFTLDNRSWSVFGTVDFEPVDGLVFTAGFNYTDDRKDFAIQTTPGDPLSTFNVIDQFITQATALNPGLPTITSREQFQALPAAVQQQLQAAALDPLQNPLLPLADLQFQTGFLDVPNPVEPGRTRDDDFTYILRAAYQVTPELNVYASYATGFKASSVNLSRDSRPPAILFEPGVGPRPAPDGSNNFRGSTFLAPDSPIIDAGIATPNLSNGTRVADPEEATVYEIGMKGQWDGFGFNLAVFDQTIENFQAFIFTGLGFTLLNAGEQSVRGFEFDATANPTDGLVLTFAVTHLDPLFDSFPNPVLGDLTGQRPGGIPAWAIATSATYTHEFDSGSRIITRVDYNHESNTNVNNGLPTFNFARGETEIFRREVNTVNASTTLALNNGLEIGAFVRNLFDDRWILTVADGVAQSGTVFGYPSPPRTYGGVVRFRF</sequence>
<proteinExistence type="inferred from homology"/>
<evidence type="ECO:0000256" key="6">
    <source>
        <dbReference type="ARBA" id="ARBA00023004"/>
    </source>
</evidence>
<dbReference type="KEGG" id="elq:Ga0102493_111970"/>
<dbReference type="Pfam" id="PF00593">
    <property type="entry name" value="TonB_dep_Rec_b-barrel"/>
    <property type="match status" value="1"/>
</dbReference>
<protein>
    <submittedName>
        <fullName evidence="16">TonB-dependent receptor</fullName>
    </submittedName>
</protein>
<keyword evidence="6" id="KW-0408">Iron</keyword>
<keyword evidence="7" id="KW-0406">Ion transport</keyword>
<keyword evidence="16" id="KW-0675">Receptor</keyword>
<evidence type="ECO:0000256" key="9">
    <source>
        <dbReference type="ARBA" id="ARBA00023136"/>
    </source>
</evidence>
<evidence type="ECO:0000256" key="7">
    <source>
        <dbReference type="ARBA" id="ARBA00023065"/>
    </source>
</evidence>
<organism evidence="16 17">
    <name type="scientific">Erythrobacter litoralis</name>
    <dbReference type="NCBI Taxonomy" id="39960"/>
    <lineage>
        <taxon>Bacteria</taxon>
        <taxon>Pseudomonadati</taxon>
        <taxon>Pseudomonadota</taxon>
        <taxon>Alphaproteobacteria</taxon>
        <taxon>Sphingomonadales</taxon>
        <taxon>Erythrobacteraceae</taxon>
        <taxon>Erythrobacter/Porphyrobacter group</taxon>
        <taxon>Erythrobacter</taxon>
    </lineage>
</organism>
<dbReference type="EMBL" id="JMIX01000007">
    <property type="protein sequence ID" value="KEO93141.1"/>
    <property type="molecule type" value="Genomic_DNA"/>
</dbReference>
<gene>
    <name evidence="16" type="ORF">EH32_13025</name>
</gene>
<comment type="subcellular location">
    <subcellularLocation>
        <location evidence="1 11">Cell outer membrane</location>
        <topology evidence="1 11">Multi-pass membrane protein</topology>
    </subcellularLocation>
</comment>
<dbReference type="AlphaFoldDB" id="A0A074ME80"/>
<name>A0A074ME80_9SPHN</name>
<feature type="chain" id="PRO_5001697228" evidence="13">
    <location>
        <begin position="34"/>
        <end position="918"/>
    </location>
</feature>
<keyword evidence="2 11" id="KW-0813">Transport</keyword>
<dbReference type="PANTHER" id="PTHR32552">
    <property type="entry name" value="FERRICHROME IRON RECEPTOR-RELATED"/>
    <property type="match status" value="1"/>
</dbReference>
<evidence type="ECO:0000256" key="13">
    <source>
        <dbReference type="SAM" id="SignalP"/>
    </source>
</evidence>
<dbReference type="GO" id="GO:0009279">
    <property type="term" value="C:cell outer membrane"/>
    <property type="evidence" value="ECO:0007669"/>
    <property type="project" value="UniProtKB-SubCell"/>
</dbReference>
<dbReference type="Gene3D" id="2.40.170.20">
    <property type="entry name" value="TonB-dependent receptor, beta-barrel domain"/>
    <property type="match status" value="3"/>
</dbReference>
<dbReference type="PATRIC" id="fig|39960.10.peg.1057"/>
<evidence type="ECO:0000256" key="5">
    <source>
        <dbReference type="ARBA" id="ARBA00022692"/>
    </source>
</evidence>